<evidence type="ECO:0000313" key="8">
    <source>
        <dbReference type="Proteomes" id="UP000750334"/>
    </source>
</evidence>
<dbReference type="Proteomes" id="UP000750334">
    <property type="component" value="Unassembled WGS sequence"/>
</dbReference>
<dbReference type="GO" id="GO:0043565">
    <property type="term" value="F:sequence-specific DNA binding"/>
    <property type="evidence" value="ECO:0007669"/>
    <property type="project" value="InterPro"/>
</dbReference>
<dbReference type="Gene3D" id="3.30.50.10">
    <property type="entry name" value="Erythroid Transcription Factor GATA-1, subunit A"/>
    <property type="match status" value="1"/>
</dbReference>
<comment type="caution">
    <text evidence="7">The sequence shown here is derived from an EMBL/GenBank/DDBJ whole genome shotgun (WGS) entry which is preliminary data.</text>
</comment>
<dbReference type="AlphaFoldDB" id="A0A9P6WD23"/>
<dbReference type="EMBL" id="PUHR01000019">
    <property type="protein sequence ID" value="KAG0670796.1"/>
    <property type="molecule type" value="Genomic_DNA"/>
</dbReference>
<keyword evidence="1" id="KW-0479">Metal-binding</keyword>
<reference evidence="7 8" key="1">
    <citation type="submission" date="2020-11" db="EMBL/GenBank/DDBJ databases">
        <title>Kefir isolates.</title>
        <authorList>
            <person name="Marcisauskas S."/>
            <person name="Kim Y."/>
            <person name="Blasche S."/>
        </authorList>
    </citation>
    <scope>NUCLEOTIDE SEQUENCE [LARGE SCALE GENOMIC DNA]</scope>
    <source>
        <strain evidence="7 8">OG2</strain>
    </source>
</reference>
<name>A0A9P6WD23_MAUEX</name>
<evidence type="ECO:0000313" key="7">
    <source>
        <dbReference type="EMBL" id="KAG0670796.1"/>
    </source>
</evidence>
<keyword evidence="3" id="KW-0862">Zinc</keyword>
<dbReference type="PANTHER" id="PTHR45658">
    <property type="entry name" value="GATA TRANSCRIPTION FACTOR"/>
    <property type="match status" value="1"/>
</dbReference>
<organism evidence="7 8">
    <name type="scientific">Maudiozyma exigua</name>
    <name type="common">Yeast</name>
    <name type="synonym">Kazachstania exigua</name>
    <dbReference type="NCBI Taxonomy" id="34358"/>
    <lineage>
        <taxon>Eukaryota</taxon>
        <taxon>Fungi</taxon>
        <taxon>Dikarya</taxon>
        <taxon>Ascomycota</taxon>
        <taxon>Saccharomycotina</taxon>
        <taxon>Saccharomycetes</taxon>
        <taxon>Saccharomycetales</taxon>
        <taxon>Saccharomycetaceae</taxon>
        <taxon>Maudiozyma</taxon>
    </lineage>
</organism>
<feature type="domain" description="GATA-type" evidence="6">
    <location>
        <begin position="375"/>
        <end position="406"/>
    </location>
</feature>
<keyword evidence="2 4" id="KW-0863">Zinc-finger</keyword>
<dbReference type="CDD" id="cd00202">
    <property type="entry name" value="ZnF_GATA"/>
    <property type="match status" value="1"/>
</dbReference>
<dbReference type="OrthoDB" id="2162994at2759"/>
<dbReference type="GO" id="GO:0008270">
    <property type="term" value="F:zinc ion binding"/>
    <property type="evidence" value="ECO:0007669"/>
    <property type="project" value="UniProtKB-KW"/>
</dbReference>
<dbReference type="InterPro" id="IPR013088">
    <property type="entry name" value="Znf_NHR/GATA"/>
</dbReference>
<accession>A0A9P6WD23</accession>
<dbReference type="InterPro" id="IPR000679">
    <property type="entry name" value="Znf_GATA"/>
</dbReference>
<feature type="region of interest" description="Disordered" evidence="5">
    <location>
        <begin position="116"/>
        <end position="151"/>
    </location>
</feature>
<evidence type="ECO:0000256" key="2">
    <source>
        <dbReference type="ARBA" id="ARBA00022771"/>
    </source>
</evidence>
<dbReference type="InterPro" id="IPR051140">
    <property type="entry name" value="GATA_TF"/>
</dbReference>
<dbReference type="PROSITE" id="PS50114">
    <property type="entry name" value="GATA_ZN_FINGER_2"/>
    <property type="match status" value="1"/>
</dbReference>
<dbReference type="GO" id="GO:0006355">
    <property type="term" value="P:regulation of DNA-templated transcription"/>
    <property type="evidence" value="ECO:0007669"/>
    <property type="project" value="InterPro"/>
</dbReference>
<evidence type="ECO:0000259" key="6">
    <source>
        <dbReference type="PROSITE" id="PS50114"/>
    </source>
</evidence>
<protein>
    <recommendedName>
        <fullName evidence="6">GATA-type domain-containing protein</fullName>
    </recommendedName>
</protein>
<sequence>MLNSSNRNGPVKNEILMVPQQSVTIPQQYHLQNTNMVQPQLYQTQQPQQFQQPFYQTATAPTFQQQQPIQQTTISNVAYNNSNNNSNILQSQRNAIVQLPPIKDLLYTKSYTPAEQQPQQQIASAASAATTATNTGSPLGHGIPPTPISNNNYNTVARGTAINANSAMQLSNNRGSTSDAINPYPAASNTASIVAGPTTNNNTNTMTVPTFQDPQFLNRLVIEYNKLSTELNSLRSESKFENRSLPSLHQLTQQIPNSVDHSKNKNIIQNGHSPVINPIHSSANTHNIHGNPLELNNSGSYYIQKANSYPHSPLTPPMSLYSAQQQQQQPMLRKNDGNNALYTAEALCSMIKDPKRKILKKRVYNKKKKNVRLIKCFHCGEVQTPEWRRGPYGNRTLCNACGLYYRKLIKRFDTKNANLIMRFNKLINPMDRRIPLNVNVPNNIIEQFNNDETLDSDYYSIKESI</sequence>
<proteinExistence type="predicted"/>
<evidence type="ECO:0000256" key="1">
    <source>
        <dbReference type="ARBA" id="ARBA00022723"/>
    </source>
</evidence>
<dbReference type="SUPFAM" id="SSF57716">
    <property type="entry name" value="Glucocorticoid receptor-like (DNA-binding domain)"/>
    <property type="match status" value="1"/>
</dbReference>
<gene>
    <name evidence="7" type="ORF">C6P45_001805</name>
</gene>
<dbReference type="PROSITE" id="PS00344">
    <property type="entry name" value="GATA_ZN_FINGER_1"/>
    <property type="match status" value="1"/>
</dbReference>
<evidence type="ECO:0000256" key="3">
    <source>
        <dbReference type="ARBA" id="ARBA00022833"/>
    </source>
</evidence>
<dbReference type="Pfam" id="PF00320">
    <property type="entry name" value="GATA"/>
    <property type="match status" value="1"/>
</dbReference>
<feature type="compositionally biased region" description="Low complexity" evidence="5">
    <location>
        <begin position="116"/>
        <end position="138"/>
    </location>
</feature>
<keyword evidence="8" id="KW-1185">Reference proteome</keyword>
<evidence type="ECO:0000256" key="4">
    <source>
        <dbReference type="PROSITE-ProRule" id="PRU00094"/>
    </source>
</evidence>
<evidence type="ECO:0000256" key="5">
    <source>
        <dbReference type="SAM" id="MobiDB-lite"/>
    </source>
</evidence>
<dbReference type="SMART" id="SM00401">
    <property type="entry name" value="ZnF_GATA"/>
    <property type="match status" value="1"/>
</dbReference>